<reference evidence="5" key="2">
    <citation type="submission" date="2016-05" db="EMBL/GenBank/DDBJ databases">
        <authorList>
            <person name="Naeem R."/>
        </authorList>
    </citation>
    <scope>NUCLEOTIDE SEQUENCE [LARGE SCALE GENOMIC DNA]</scope>
</reference>
<evidence type="ECO:0000313" key="5">
    <source>
        <dbReference type="Proteomes" id="UP000078555"/>
    </source>
</evidence>
<evidence type="ECO:0000313" key="4">
    <source>
        <dbReference type="Proteomes" id="UP000078550"/>
    </source>
</evidence>
<feature type="signal peptide" evidence="1">
    <location>
        <begin position="1"/>
        <end position="26"/>
    </location>
</feature>
<feature type="chain" id="PRO_5015060051" evidence="1">
    <location>
        <begin position="27"/>
        <end position="348"/>
    </location>
</feature>
<sequence>MSGYSVSKCFDYSLFFILFLLIQTSGEGDLPAKDFDDKWNTATKFLEFSNPVNLKSTIDDIEQWINNFDKQLLMIYDVNTLGDLRDIREKRCRDLNYYINYILHYIPTITNNTKKDIETIQKFKTYLNAIFDKWEKFSTTEMFKCKRVAKEYTYKMDLIKLLDDYCENRNAFKKKLAEYDETTCCKYAKHVSEIKRSFHDYILRHTVSKQEDDFHIEDNCTLKRFGETFPNVICTDTGMSEIKTDELPTQYGHIYSHGTYPEDSIHSSPTKIAVTSVTTLLGVCLSGLYLYRHSFMGNRLSNSKNKNIFSHDDIYDDVTKRVSESPLQHLDIPEESNRFYISYDPMYN</sequence>
<gene>
    <name evidence="3" type="ORF">POVWA1_083570</name>
    <name evidence="2" type="ORF">POVWA2_077940</name>
</gene>
<dbReference type="Proteomes" id="UP000078555">
    <property type="component" value="Unassembled WGS sequence"/>
</dbReference>
<dbReference type="EMBL" id="FLRD01001630">
    <property type="protein sequence ID" value="SBT57751.1"/>
    <property type="molecule type" value="Genomic_DNA"/>
</dbReference>
<dbReference type="EMBL" id="FLRE01001777">
    <property type="protein sequence ID" value="SBT57205.1"/>
    <property type="molecule type" value="Genomic_DNA"/>
</dbReference>
<dbReference type="AlphaFoldDB" id="A0A1A9AM72"/>
<keyword evidence="5" id="KW-1185">Reference proteome</keyword>
<reference evidence="4" key="3">
    <citation type="submission" date="2016-05" db="EMBL/GenBank/DDBJ databases">
        <authorList>
            <person name="Naeem Raeece"/>
        </authorList>
    </citation>
    <scope>NUCLEOTIDE SEQUENCE [LARGE SCALE GENOMIC DNA]</scope>
</reference>
<protein>
    <submittedName>
        <fullName evidence="3">PIR Superfamily Protein</fullName>
    </submittedName>
</protein>
<name>A0A1A9AM72_PLAOA</name>
<evidence type="ECO:0000313" key="2">
    <source>
        <dbReference type="EMBL" id="SBT57205.1"/>
    </source>
</evidence>
<keyword evidence="1" id="KW-0732">Signal</keyword>
<dbReference type="Proteomes" id="UP000078550">
    <property type="component" value="Unassembled WGS sequence"/>
</dbReference>
<evidence type="ECO:0000313" key="3">
    <source>
        <dbReference type="EMBL" id="SBT57751.1"/>
    </source>
</evidence>
<proteinExistence type="predicted"/>
<organism evidence="3 5">
    <name type="scientific">Plasmodium ovale wallikeri</name>
    <dbReference type="NCBI Taxonomy" id="864142"/>
    <lineage>
        <taxon>Eukaryota</taxon>
        <taxon>Sar</taxon>
        <taxon>Alveolata</taxon>
        <taxon>Apicomplexa</taxon>
        <taxon>Aconoidasida</taxon>
        <taxon>Haemosporida</taxon>
        <taxon>Plasmodiidae</taxon>
        <taxon>Plasmodium</taxon>
        <taxon>Plasmodium (Plasmodium)</taxon>
    </lineage>
</organism>
<reference evidence="3" key="1">
    <citation type="submission" date="2016-05" db="EMBL/GenBank/DDBJ databases">
        <authorList>
            <person name="Lavstsen T."/>
            <person name="Jespersen J.S."/>
        </authorList>
    </citation>
    <scope>NUCLEOTIDE SEQUENCE [LARGE SCALE GENOMIC DNA]</scope>
</reference>
<accession>A0A1A9AM72</accession>
<evidence type="ECO:0000256" key="1">
    <source>
        <dbReference type="SAM" id="SignalP"/>
    </source>
</evidence>